<feature type="transmembrane region" description="Helical" evidence="2">
    <location>
        <begin position="15"/>
        <end position="36"/>
    </location>
</feature>
<comment type="caution">
    <text evidence="5">The sequence shown here is derived from an EMBL/GenBank/DDBJ whole genome shotgun (WGS) entry which is preliminary data.</text>
</comment>
<keyword evidence="2" id="KW-1133">Transmembrane helix</keyword>
<dbReference type="InterPro" id="IPR052955">
    <property type="entry name" value="UPF0703_membrane_permease"/>
</dbReference>
<keyword evidence="6" id="KW-1185">Reference proteome</keyword>
<feature type="region of interest" description="Disordered" evidence="1">
    <location>
        <begin position="131"/>
        <end position="188"/>
    </location>
</feature>
<dbReference type="PANTHER" id="PTHR40047:SF1">
    <property type="entry name" value="UPF0703 PROTEIN YCGQ"/>
    <property type="match status" value="1"/>
</dbReference>
<evidence type="ECO:0000313" key="6">
    <source>
        <dbReference type="Proteomes" id="UP001596113"/>
    </source>
</evidence>
<feature type="domain" description="DUF1980" evidence="4">
    <location>
        <begin position="195"/>
        <end position="331"/>
    </location>
</feature>
<dbReference type="Pfam" id="PF21537">
    <property type="entry name" value="DUF1980_C"/>
    <property type="match status" value="1"/>
</dbReference>
<protein>
    <submittedName>
        <fullName evidence="5">TIGR03943 family putative permease subunit</fullName>
    </submittedName>
</protein>
<proteinExistence type="predicted"/>
<keyword evidence="2" id="KW-0472">Membrane</keyword>
<feature type="compositionally biased region" description="Low complexity" evidence="1">
    <location>
        <begin position="153"/>
        <end position="166"/>
    </location>
</feature>
<reference evidence="6" key="1">
    <citation type="journal article" date="2019" name="Int. J. Syst. Evol. Microbiol.">
        <title>The Global Catalogue of Microorganisms (GCM) 10K type strain sequencing project: providing services to taxonomists for standard genome sequencing and annotation.</title>
        <authorList>
            <consortium name="The Broad Institute Genomics Platform"/>
            <consortium name="The Broad Institute Genome Sequencing Center for Infectious Disease"/>
            <person name="Wu L."/>
            <person name="Ma J."/>
        </authorList>
    </citation>
    <scope>NUCLEOTIDE SEQUENCE [LARGE SCALE GENOMIC DNA]</scope>
    <source>
        <strain evidence="6">CGMCC 1.18575</strain>
    </source>
</reference>
<name>A0ABW0HYW9_9BACL</name>
<accession>A0ABW0HYW9</accession>
<dbReference type="NCBIfam" id="TIGR03943">
    <property type="entry name" value="TIGR03943 family putative permease subunit"/>
    <property type="match status" value="1"/>
</dbReference>
<evidence type="ECO:0000256" key="1">
    <source>
        <dbReference type="SAM" id="MobiDB-lite"/>
    </source>
</evidence>
<gene>
    <name evidence="5" type="ORF">ACFPOF_25560</name>
</gene>
<dbReference type="EMBL" id="JBHSMI010000052">
    <property type="protein sequence ID" value="MFC5406123.1"/>
    <property type="molecule type" value="Genomic_DNA"/>
</dbReference>
<evidence type="ECO:0000256" key="2">
    <source>
        <dbReference type="SAM" id="Phobius"/>
    </source>
</evidence>
<dbReference type="Proteomes" id="UP001596113">
    <property type="component" value="Unassembled WGS sequence"/>
</dbReference>
<keyword evidence="2" id="KW-0812">Transmembrane</keyword>
<feature type="transmembrane region" description="Helical" evidence="2">
    <location>
        <begin position="89"/>
        <end position="105"/>
    </location>
</feature>
<feature type="domain" description="DUF1980" evidence="3">
    <location>
        <begin position="11"/>
        <end position="121"/>
    </location>
</feature>
<evidence type="ECO:0000259" key="4">
    <source>
        <dbReference type="Pfam" id="PF21537"/>
    </source>
</evidence>
<dbReference type="PANTHER" id="PTHR40047">
    <property type="entry name" value="UPF0703 PROTEIN YCGQ"/>
    <property type="match status" value="1"/>
</dbReference>
<evidence type="ECO:0000259" key="3">
    <source>
        <dbReference type="Pfam" id="PF09323"/>
    </source>
</evidence>
<organism evidence="5 6">
    <name type="scientific">Cohnella soli</name>
    <dbReference type="NCBI Taxonomy" id="425005"/>
    <lineage>
        <taxon>Bacteria</taxon>
        <taxon>Bacillati</taxon>
        <taxon>Bacillota</taxon>
        <taxon>Bacilli</taxon>
        <taxon>Bacillales</taxon>
        <taxon>Paenibacillaceae</taxon>
        <taxon>Cohnella</taxon>
    </lineage>
</organism>
<dbReference type="RefSeq" id="WP_378138026.1">
    <property type="nucleotide sequence ID" value="NZ_JBHSMI010000052.1"/>
</dbReference>
<feature type="compositionally biased region" description="Polar residues" evidence="1">
    <location>
        <begin position="170"/>
        <end position="184"/>
    </location>
</feature>
<dbReference type="InterPro" id="IPR048493">
    <property type="entry name" value="DUF1980_N"/>
</dbReference>
<sequence>MHRTMARHYWIRAGILFALSWYIVHLVKTGNLYLYIVPRMMPYVKCGALALFVLAGFYAFLAIQRSDDSPSEPDCECGHETPASVSGNVWLYGLFAIPLVLGFVLPDRLMGSEVVAVKGMNLKAAAASQGQIIRTPEPVDDQPTGQPVKPEPSESFEPSEQPVQPEMSDTPETTPEQPVKQSAEQPIDELDKLFPEDEYGMDYAKLGKRLYPYDTIHVHTVGYLEMLTMLDLYQANFKGKQIVISGFVYREDDMEQDEFVVSRMAMQCCSADATPYGFLVRWDKGASLKKDTWISMTGTLSTTVYRGNKIIRLEANKIKIIPAPKDPYVYPYYDDFDQISAE</sequence>
<dbReference type="InterPro" id="IPR048447">
    <property type="entry name" value="DUF1980_C"/>
</dbReference>
<dbReference type="InterPro" id="IPR015402">
    <property type="entry name" value="DUF1980"/>
</dbReference>
<feature type="transmembrane region" description="Helical" evidence="2">
    <location>
        <begin position="43"/>
        <end position="63"/>
    </location>
</feature>
<evidence type="ECO:0000313" key="5">
    <source>
        <dbReference type="EMBL" id="MFC5406123.1"/>
    </source>
</evidence>
<dbReference type="Pfam" id="PF09323">
    <property type="entry name" value="DUF1980"/>
    <property type="match status" value="1"/>
</dbReference>